<evidence type="ECO:0000256" key="1">
    <source>
        <dbReference type="ARBA" id="ARBA00004173"/>
    </source>
</evidence>
<comment type="subcellular location">
    <subcellularLocation>
        <location evidence="1">Mitochondrion</location>
    </subcellularLocation>
</comment>
<dbReference type="InterPro" id="IPR036013">
    <property type="entry name" value="Band_7/SPFH_dom_sf"/>
</dbReference>
<dbReference type="Pfam" id="PF16200">
    <property type="entry name" value="Band_7_C"/>
    <property type="match status" value="1"/>
</dbReference>
<dbReference type="CDD" id="cd08829">
    <property type="entry name" value="SPFH_paraslipin"/>
    <property type="match status" value="1"/>
</dbReference>
<dbReference type="Proteomes" id="UP001210925">
    <property type="component" value="Unassembled WGS sequence"/>
</dbReference>
<dbReference type="Pfam" id="PF01145">
    <property type="entry name" value="Band_7"/>
    <property type="match status" value="1"/>
</dbReference>
<organism evidence="5 6">
    <name type="scientific">Boothiomyces macroporosus</name>
    <dbReference type="NCBI Taxonomy" id="261099"/>
    <lineage>
        <taxon>Eukaryota</taxon>
        <taxon>Fungi</taxon>
        <taxon>Fungi incertae sedis</taxon>
        <taxon>Chytridiomycota</taxon>
        <taxon>Chytridiomycota incertae sedis</taxon>
        <taxon>Chytridiomycetes</taxon>
        <taxon>Rhizophydiales</taxon>
        <taxon>Terramycetaceae</taxon>
        <taxon>Boothiomyces</taxon>
    </lineage>
</organism>
<evidence type="ECO:0000313" key="6">
    <source>
        <dbReference type="Proteomes" id="UP001210925"/>
    </source>
</evidence>
<dbReference type="InterPro" id="IPR001107">
    <property type="entry name" value="Band_7"/>
</dbReference>
<keyword evidence="3" id="KW-0496">Mitochondrion</keyword>
<dbReference type="FunFam" id="3.30.479.30:FF:000004">
    <property type="entry name" value="Putative membrane protease family, stomatin"/>
    <property type="match status" value="1"/>
</dbReference>
<comment type="caution">
    <text evidence="5">The sequence shown here is derived from an EMBL/GenBank/DDBJ whole genome shotgun (WGS) entry which is preliminary data.</text>
</comment>
<evidence type="ECO:0000313" key="5">
    <source>
        <dbReference type="EMBL" id="KAJ3255709.1"/>
    </source>
</evidence>
<reference evidence="5" key="1">
    <citation type="submission" date="2020-05" db="EMBL/GenBank/DDBJ databases">
        <title>Phylogenomic resolution of chytrid fungi.</title>
        <authorList>
            <person name="Stajich J.E."/>
            <person name="Amses K."/>
            <person name="Simmons R."/>
            <person name="Seto K."/>
            <person name="Myers J."/>
            <person name="Bonds A."/>
            <person name="Quandt C.A."/>
            <person name="Barry K."/>
            <person name="Liu P."/>
            <person name="Grigoriev I."/>
            <person name="Longcore J.E."/>
            <person name="James T.Y."/>
        </authorList>
    </citation>
    <scope>NUCLEOTIDE SEQUENCE</scope>
    <source>
        <strain evidence="5">PLAUS21</strain>
    </source>
</reference>
<evidence type="ECO:0000256" key="2">
    <source>
        <dbReference type="ARBA" id="ARBA00008164"/>
    </source>
</evidence>
<protein>
    <recommendedName>
        <fullName evidence="4">Band 7 domain-containing protein</fullName>
    </recommendedName>
</protein>
<dbReference type="GO" id="GO:0005739">
    <property type="term" value="C:mitochondrion"/>
    <property type="evidence" value="ECO:0007669"/>
    <property type="project" value="UniProtKB-SubCell"/>
</dbReference>
<dbReference type="InterPro" id="IPR032435">
    <property type="entry name" value="STML2-like_C"/>
</dbReference>
<dbReference type="Gene3D" id="3.30.479.30">
    <property type="entry name" value="Band 7 domain"/>
    <property type="match status" value="1"/>
</dbReference>
<dbReference type="PRINTS" id="PR00721">
    <property type="entry name" value="STOMATIN"/>
</dbReference>
<dbReference type="GO" id="GO:0005886">
    <property type="term" value="C:plasma membrane"/>
    <property type="evidence" value="ECO:0007669"/>
    <property type="project" value="UniProtKB-ARBA"/>
</dbReference>
<name>A0AAD5UIE1_9FUNG</name>
<dbReference type="InterPro" id="IPR050710">
    <property type="entry name" value="Band7/mec-2_domain"/>
</dbReference>
<feature type="domain" description="Band 7" evidence="4">
    <location>
        <begin position="24"/>
        <end position="182"/>
    </location>
</feature>
<keyword evidence="6" id="KW-1185">Reference proteome</keyword>
<dbReference type="GO" id="GO:0007005">
    <property type="term" value="P:mitochondrion organization"/>
    <property type="evidence" value="ECO:0007669"/>
    <property type="project" value="TreeGrafter"/>
</dbReference>
<dbReference type="PANTHER" id="PTHR43327">
    <property type="entry name" value="STOMATIN-LIKE PROTEIN 2, MITOCHONDRIAL"/>
    <property type="match status" value="1"/>
</dbReference>
<sequence>MQRLVKTVPKLRHVRFYQQLPMNTVVKFVPQQEAWIVERMGKFHSILSPGLAILLPFLDTIKYVKNLKEVAVAIPSQSAITQDNVTLALDGVLYYKIFDAYKASYGIDDCEYAITQLAQTTMRAEIGQMTLDKTLAERSHLNQRIVQSMNQAASEWGIQCLRYEIKDIHPPENVVASMHQQVSAERRKRAEILESEGQRQAAINVAEGQKQSQILESEAYKARQINAAEGEAQSILLKAQANAEAIARISKALLDEKSKEAVQLNIAEKYIESFGNIAKESTTVVVPQNVSDAAGMVTQLMAVMKANK</sequence>
<evidence type="ECO:0000256" key="3">
    <source>
        <dbReference type="ARBA" id="ARBA00023128"/>
    </source>
</evidence>
<dbReference type="GO" id="GO:0098552">
    <property type="term" value="C:side of membrane"/>
    <property type="evidence" value="ECO:0007669"/>
    <property type="project" value="UniProtKB-ARBA"/>
</dbReference>
<dbReference type="PANTHER" id="PTHR43327:SF10">
    <property type="entry name" value="STOMATIN-LIKE PROTEIN 2, MITOCHONDRIAL"/>
    <property type="match status" value="1"/>
</dbReference>
<gene>
    <name evidence="5" type="ORF">HK103_006076</name>
</gene>
<evidence type="ECO:0000259" key="4">
    <source>
        <dbReference type="SMART" id="SM00244"/>
    </source>
</evidence>
<proteinExistence type="inferred from homology"/>
<dbReference type="AlphaFoldDB" id="A0AAD5UIE1"/>
<accession>A0AAD5UIE1</accession>
<dbReference type="InterPro" id="IPR001972">
    <property type="entry name" value="Stomatin_HflK_fam"/>
</dbReference>
<dbReference type="SMART" id="SM00244">
    <property type="entry name" value="PHB"/>
    <property type="match status" value="1"/>
</dbReference>
<comment type="similarity">
    <text evidence="2">Belongs to the band 7/mec-2 family.</text>
</comment>
<dbReference type="EMBL" id="JADGKB010000061">
    <property type="protein sequence ID" value="KAJ3255709.1"/>
    <property type="molecule type" value="Genomic_DNA"/>
</dbReference>
<dbReference type="SUPFAM" id="SSF117892">
    <property type="entry name" value="Band 7/SPFH domain"/>
    <property type="match status" value="1"/>
</dbReference>